<proteinExistence type="predicted"/>
<feature type="domain" description="Multidrug resistance protein MdtA-like C-terminal permuted SH3" evidence="1">
    <location>
        <begin position="379"/>
        <end position="424"/>
    </location>
</feature>
<keyword evidence="3" id="KW-1185">Reference proteome</keyword>
<dbReference type="PANTHER" id="PTHR30469:SF33">
    <property type="entry name" value="SLR1207 PROTEIN"/>
    <property type="match status" value="1"/>
</dbReference>
<dbReference type="Gene3D" id="2.40.30.170">
    <property type="match status" value="1"/>
</dbReference>
<evidence type="ECO:0000313" key="3">
    <source>
        <dbReference type="Proteomes" id="UP001144205"/>
    </source>
</evidence>
<reference evidence="2" key="1">
    <citation type="journal article" date="2023" name="Int. J. Syst. Evol. Microbiol.">
        <title>Sinisalibacter aestuarii sp. nov., isolated from estuarine sediment of the Arakawa River.</title>
        <authorList>
            <person name="Arafat S.T."/>
            <person name="Hirano S."/>
            <person name="Sato A."/>
            <person name="Takeuchi K."/>
            <person name="Yasuda T."/>
            <person name="Terahara T."/>
            <person name="Hamada M."/>
            <person name="Kobayashi T."/>
        </authorList>
    </citation>
    <scope>NUCLEOTIDE SEQUENCE</scope>
    <source>
        <strain evidence="2">B-399</strain>
    </source>
</reference>
<protein>
    <recommendedName>
        <fullName evidence="1">Multidrug resistance protein MdtA-like C-terminal permuted SH3 domain-containing protein</fullName>
    </recommendedName>
</protein>
<comment type="caution">
    <text evidence="2">The sequence shown here is derived from an EMBL/GenBank/DDBJ whole genome shotgun (WGS) entry which is preliminary data.</text>
</comment>
<dbReference type="InterPro" id="IPR058627">
    <property type="entry name" value="MdtA-like_C"/>
</dbReference>
<evidence type="ECO:0000313" key="2">
    <source>
        <dbReference type="EMBL" id="GKY89119.1"/>
    </source>
</evidence>
<dbReference type="SUPFAM" id="SSF111369">
    <property type="entry name" value="HlyD-like secretion proteins"/>
    <property type="match status" value="1"/>
</dbReference>
<gene>
    <name evidence="2" type="ORF">STA1M1_29880</name>
</gene>
<sequence>MRNGLKLVLVTLPLIAAGAGYLAYTIQTKAPPAQIAREERRAAVRVVTAREGALSPVLIGYGLVTPASSFDAIAQVGGQVAWVNPALQRGAILPAGAVLLRIADEDYALAVAQSEANIRAAEAKLTELVVSEDNQRAALDIEMQTLALKAAELDRAERLNASGALPEAGLDAARAAHLAQRQKVQSIESALALLPVQRAVQDEQIAVSRAALETARLNLARTEITLPFEARVASVSVEVGRYLRAGEVAAVLDETETAEIEAQVPVARLRELLRLSGPEAGAYAADPTTMTDVLQGLGLSAEVRLAMDDGPLVWPARVARVSDTIDIQTGTLGVIVEVSGAYSGAVPAEQPPLTKGMFVEVAITGRPVAGFVVPRAALDGDRLHLVGDGERLEERRVTPLLVQNDLAVIGAGLEAGTRVVVSDIPMAIPGALLDPVEDAALTARIGAVK</sequence>
<evidence type="ECO:0000259" key="1">
    <source>
        <dbReference type="Pfam" id="PF25967"/>
    </source>
</evidence>
<dbReference type="Proteomes" id="UP001144205">
    <property type="component" value="Unassembled WGS sequence"/>
</dbReference>
<dbReference type="Pfam" id="PF25967">
    <property type="entry name" value="RND-MFP_C"/>
    <property type="match status" value="1"/>
</dbReference>
<dbReference type="Gene3D" id="2.40.420.20">
    <property type="match status" value="1"/>
</dbReference>
<dbReference type="Gene3D" id="1.10.287.470">
    <property type="entry name" value="Helix hairpin bin"/>
    <property type="match status" value="1"/>
</dbReference>
<accession>A0ABQ5LVU4</accession>
<name>A0ABQ5LVU4_9RHOB</name>
<dbReference type="Gene3D" id="2.40.50.100">
    <property type="match status" value="1"/>
</dbReference>
<dbReference type="PANTHER" id="PTHR30469">
    <property type="entry name" value="MULTIDRUG RESISTANCE PROTEIN MDTA"/>
    <property type="match status" value="1"/>
</dbReference>
<organism evidence="2 3">
    <name type="scientific">Sinisalibacter aestuarii</name>
    <dbReference type="NCBI Taxonomy" id="2949426"/>
    <lineage>
        <taxon>Bacteria</taxon>
        <taxon>Pseudomonadati</taxon>
        <taxon>Pseudomonadota</taxon>
        <taxon>Alphaproteobacteria</taxon>
        <taxon>Rhodobacterales</taxon>
        <taxon>Roseobacteraceae</taxon>
        <taxon>Sinisalibacter</taxon>
    </lineage>
</organism>
<dbReference type="RefSeq" id="WP_281843159.1">
    <property type="nucleotide sequence ID" value="NZ_BROH01000010.1"/>
</dbReference>
<dbReference type="EMBL" id="BROH01000010">
    <property type="protein sequence ID" value="GKY89119.1"/>
    <property type="molecule type" value="Genomic_DNA"/>
</dbReference>